<dbReference type="InterPro" id="IPR009057">
    <property type="entry name" value="Homeodomain-like_sf"/>
</dbReference>
<gene>
    <name evidence="4" type="primary">betI_2</name>
    <name evidence="4" type="ORF">VMF7928_01914</name>
</gene>
<protein>
    <submittedName>
        <fullName evidence="4">HTH-type transcriptional regulator BetI</fullName>
    </submittedName>
</protein>
<reference evidence="4" key="1">
    <citation type="submission" date="2021-11" db="EMBL/GenBank/DDBJ databases">
        <authorList>
            <person name="Rodrigo-Torres L."/>
            <person name="Arahal R. D."/>
            <person name="Lucena T."/>
        </authorList>
    </citation>
    <scope>NUCLEOTIDE SEQUENCE</scope>
    <source>
        <strain evidence="4">CECT 7928</strain>
    </source>
</reference>
<dbReference type="EMBL" id="CAKLDM010000002">
    <property type="protein sequence ID" value="CAH0539116.1"/>
    <property type="molecule type" value="Genomic_DNA"/>
</dbReference>
<proteinExistence type="predicted"/>
<evidence type="ECO:0000313" key="5">
    <source>
        <dbReference type="Proteomes" id="UP000838748"/>
    </source>
</evidence>
<dbReference type="Pfam" id="PF00440">
    <property type="entry name" value="TetR_N"/>
    <property type="match status" value="1"/>
</dbReference>
<sequence>MKAQPKKKERDSKTHRDNILRAAQELFTALDYDRVSMRMIAKQSGASSSVIYHYFGNKEGLFESVVRETVLPIQEHLKVIVHKNADQDLISLIKALFRAISEVPNFPKLVIQVMKMPSTNFQRKIVQDMFEEFSRPMQNIIFDKLQREGAIRSDMDPKWCRLSWMSLLIFPLMLPKSIYDLHGFEDENFLEYLLEHNLKVMRHGFICK</sequence>
<dbReference type="RefSeq" id="WP_237361238.1">
    <property type="nucleotide sequence ID" value="NZ_CAKLDM010000002.1"/>
</dbReference>
<organism evidence="4 5">
    <name type="scientific">Vibrio marisflavi CECT 7928</name>
    <dbReference type="NCBI Taxonomy" id="634439"/>
    <lineage>
        <taxon>Bacteria</taxon>
        <taxon>Pseudomonadati</taxon>
        <taxon>Pseudomonadota</taxon>
        <taxon>Gammaproteobacteria</taxon>
        <taxon>Vibrionales</taxon>
        <taxon>Vibrionaceae</taxon>
        <taxon>Vibrio</taxon>
    </lineage>
</organism>
<dbReference type="InterPro" id="IPR036271">
    <property type="entry name" value="Tet_transcr_reg_TetR-rel_C_sf"/>
</dbReference>
<keyword evidence="1 2" id="KW-0238">DNA-binding</keyword>
<dbReference type="InterPro" id="IPR001647">
    <property type="entry name" value="HTH_TetR"/>
</dbReference>
<evidence type="ECO:0000256" key="2">
    <source>
        <dbReference type="PROSITE-ProRule" id="PRU00335"/>
    </source>
</evidence>
<comment type="caution">
    <text evidence="4">The sequence shown here is derived from an EMBL/GenBank/DDBJ whole genome shotgun (WGS) entry which is preliminary data.</text>
</comment>
<dbReference type="Gene3D" id="1.10.357.10">
    <property type="entry name" value="Tetracycline Repressor, domain 2"/>
    <property type="match status" value="1"/>
</dbReference>
<accession>A0ABM9A361</accession>
<keyword evidence="5" id="KW-1185">Reference proteome</keyword>
<feature type="DNA-binding region" description="H-T-H motif" evidence="2">
    <location>
        <begin position="36"/>
        <end position="55"/>
    </location>
</feature>
<evidence type="ECO:0000313" key="4">
    <source>
        <dbReference type="EMBL" id="CAH0539116.1"/>
    </source>
</evidence>
<dbReference type="SUPFAM" id="SSF48498">
    <property type="entry name" value="Tetracyclin repressor-like, C-terminal domain"/>
    <property type="match status" value="1"/>
</dbReference>
<dbReference type="PRINTS" id="PR00455">
    <property type="entry name" value="HTHTETR"/>
</dbReference>
<dbReference type="SUPFAM" id="SSF46689">
    <property type="entry name" value="Homeodomain-like"/>
    <property type="match status" value="1"/>
</dbReference>
<dbReference type="PANTHER" id="PTHR30328">
    <property type="entry name" value="TRANSCRIPTIONAL REPRESSOR"/>
    <property type="match status" value="1"/>
</dbReference>
<dbReference type="Proteomes" id="UP000838748">
    <property type="component" value="Unassembled WGS sequence"/>
</dbReference>
<dbReference type="PROSITE" id="PS50977">
    <property type="entry name" value="HTH_TETR_2"/>
    <property type="match status" value="1"/>
</dbReference>
<feature type="domain" description="HTH tetR-type" evidence="3">
    <location>
        <begin position="13"/>
        <end position="73"/>
    </location>
</feature>
<evidence type="ECO:0000259" key="3">
    <source>
        <dbReference type="PROSITE" id="PS50977"/>
    </source>
</evidence>
<evidence type="ECO:0000256" key="1">
    <source>
        <dbReference type="ARBA" id="ARBA00023125"/>
    </source>
</evidence>
<dbReference type="PANTHER" id="PTHR30328:SF54">
    <property type="entry name" value="HTH-TYPE TRANSCRIPTIONAL REPRESSOR SCO4008"/>
    <property type="match status" value="1"/>
</dbReference>
<dbReference type="InterPro" id="IPR050109">
    <property type="entry name" value="HTH-type_TetR-like_transc_reg"/>
</dbReference>
<name>A0ABM9A361_9VIBR</name>